<comment type="similarity">
    <text evidence="1">Belongs to the TPP enzyme family.</text>
</comment>
<dbReference type="PANTHER" id="PTHR18968">
    <property type="entry name" value="THIAMINE PYROPHOSPHATE ENZYMES"/>
    <property type="match status" value="1"/>
</dbReference>
<feature type="domain" description="Thiamine pyrophosphate enzyme TPP-binding" evidence="2">
    <location>
        <begin position="20"/>
        <end position="99"/>
    </location>
</feature>
<dbReference type="GO" id="GO:0009097">
    <property type="term" value="P:isoleucine biosynthetic process"/>
    <property type="evidence" value="ECO:0007669"/>
    <property type="project" value="TreeGrafter"/>
</dbReference>
<keyword evidence="4" id="KW-1185">Reference proteome</keyword>
<dbReference type="PANTHER" id="PTHR18968:SF13">
    <property type="entry name" value="ACETOLACTATE SYNTHASE CATALYTIC SUBUNIT, MITOCHONDRIAL"/>
    <property type="match status" value="1"/>
</dbReference>
<evidence type="ECO:0000256" key="1">
    <source>
        <dbReference type="ARBA" id="ARBA00007812"/>
    </source>
</evidence>
<evidence type="ECO:0000313" key="4">
    <source>
        <dbReference type="Proteomes" id="UP000250266"/>
    </source>
</evidence>
<dbReference type="InterPro" id="IPR011766">
    <property type="entry name" value="TPP_enzyme_TPP-bd"/>
</dbReference>
<dbReference type="GO" id="GO:0005948">
    <property type="term" value="C:acetolactate synthase complex"/>
    <property type="evidence" value="ECO:0007669"/>
    <property type="project" value="TreeGrafter"/>
</dbReference>
<name>A0A8E2EK35_9PEZI</name>
<dbReference type="InterPro" id="IPR029061">
    <property type="entry name" value="THDP-binding"/>
</dbReference>
<dbReference type="AlphaFoldDB" id="A0A8E2EK35"/>
<dbReference type="GO" id="GO:0003984">
    <property type="term" value="F:acetolactate synthase activity"/>
    <property type="evidence" value="ECO:0007669"/>
    <property type="project" value="TreeGrafter"/>
</dbReference>
<dbReference type="GO" id="GO:0005739">
    <property type="term" value="C:mitochondrion"/>
    <property type="evidence" value="ECO:0007669"/>
    <property type="project" value="TreeGrafter"/>
</dbReference>
<evidence type="ECO:0000313" key="3">
    <source>
        <dbReference type="EMBL" id="OCK85501.1"/>
    </source>
</evidence>
<dbReference type="Proteomes" id="UP000250266">
    <property type="component" value="Unassembled WGS sequence"/>
</dbReference>
<reference evidence="3 4" key="1">
    <citation type="journal article" date="2016" name="Nat. Commun.">
        <title>Ectomycorrhizal ecology is imprinted in the genome of the dominant symbiotic fungus Cenococcum geophilum.</title>
        <authorList>
            <consortium name="DOE Joint Genome Institute"/>
            <person name="Peter M."/>
            <person name="Kohler A."/>
            <person name="Ohm R.A."/>
            <person name="Kuo A."/>
            <person name="Krutzmann J."/>
            <person name="Morin E."/>
            <person name="Arend M."/>
            <person name="Barry K.W."/>
            <person name="Binder M."/>
            <person name="Choi C."/>
            <person name="Clum A."/>
            <person name="Copeland A."/>
            <person name="Grisel N."/>
            <person name="Haridas S."/>
            <person name="Kipfer T."/>
            <person name="LaButti K."/>
            <person name="Lindquist E."/>
            <person name="Lipzen A."/>
            <person name="Maire R."/>
            <person name="Meier B."/>
            <person name="Mihaltcheva S."/>
            <person name="Molinier V."/>
            <person name="Murat C."/>
            <person name="Poggeler S."/>
            <person name="Quandt C.A."/>
            <person name="Sperisen C."/>
            <person name="Tritt A."/>
            <person name="Tisserant E."/>
            <person name="Crous P.W."/>
            <person name="Henrissat B."/>
            <person name="Nehls U."/>
            <person name="Egli S."/>
            <person name="Spatafora J.W."/>
            <person name="Grigoriev I.V."/>
            <person name="Martin F.M."/>
        </authorList>
    </citation>
    <scope>NUCLEOTIDE SEQUENCE [LARGE SCALE GENOMIC DNA]</scope>
    <source>
        <strain evidence="3 4">CBS 459.81</strain>
    </source>
</reference>
<dbReference type="GO" id="GO:0030976">
    <property type="term" value="F:thiamine pyrophosphate binding"/>
    <property type="evidence" value="ECO:0007669"/>
    <property type="project" value="InterPro"/>
</dbReference>
<dbReference type="GO" id="GO:0050660">
    <property type="term" value="F:flavin adenine dinucleotide binding"/>
    <property type="evidence" value="ECO:0007669"/>
    <property type="project" value="TreeGrafter"/>
</dbReference>
<evidence type="ECO:0000259" key="2">
    <source>
        <dbReference type="Pfam" id="PF02775"/>
    </source>
</evidence>
<dbReference type="EMBL" id="KV744818">
    <property type="protein sequence ID" value="OCK85501.1"/>
    <property type="molecule type" value="Genomic_DNA"/>
</dbReference>
<dbReference type="Pfam" id="PF02775">
    <property type="entry name" value="TPP_enzyme_C"/>
    <property type="match status" value="1"/>
</dbReference>
<accession>A0A8E2EK35</accession>
<proteinExistence type="inferred from homology"/>
<dbReference type="OrthoDB" id="16262at2759"/>
<dbReference type="Gene3D" id="3.40.50.970">
    <property type="match status" value="1"/>
</dbReference>
<gene>
    <name evidence="3" type="ORF">K432DRAFT_400241</name>
</gene>
<dbReference type="InterPro" id="IPR045229">
    <property type="entry name" value="TPP_enz"/>
</dbReference>
<sequence length="117" mass="13075">MAKLPELTDFMENTLITTAVGQHQMWAAQHYRWRYPRTMAIYSGLGTMGYGLPPTIDAEVARPECVVMDINGDASFSMTLTEFSTAAEFNIDVKIIILNIGLTVRRFISLSVFPLAI</sequence>
<protein>
    <recommendedName>
        <fullName evidence="2">Thiamine pyrophosphate enzyme TPP-binding domain-containing protein</fullName>
    </recommendedName>
</protein>
<organism evidence="3 4">
    <name type="scientific">Lepidopterella palustris CBS 459.81</name>
    <dbReference type="NCBI Taxonomy" id="1314670"/>
    <lineage>
        <taxon>Eukaryota</taxon>
        <taxon>Fungi</taxon>
        <taxon>Dikarya</taxon>
        <taxon>Ascomycota</taxon>
        <taxon>Pezizomycotina</taxon>
        <taxon>Dothideomycetes</taxon>
        <taxon>Pleosporomycetidae</taxon>
        <taxon>Mytilinidiales</taxon>
        <taxon>Argynnaceae</taxon>
        <taxon>Lepidopterella</taxon>
    </lineage>
</organism>
<dbReference type="GO" id="GO:0009099">
    <property type="term" value="P:L-valine biosynthetic process"/>
    <property type="evidence" value="ECO:0007669"/>
    <property type="project" value="TreeGrafter"/>
</dbReference>
<dbReference type="SUPFAM" id="SSF52518">
    <property type="entry name" value="Thiamin diphosphate-binding fold (THDP-binding)"/>
    <property type="match status" value="1"/>
</dbReference>